<keyword evidence="2" id="KW-0378">Hydrolase</keyword>
<dbReference type="Pfam" id="PF01663">
    <property type="entry name" value="Phosphodiest"/>
    <property type="match status" value="1"/>
</dbReference>
<dbReference type="Gene3D" id="3.40.720.10">
    <property type="entry name" value="Alkaline Phosphatase, subunit A"/>
    <property type="match status" value="1"/>
</dbReference>
<evidence type="ECO:0000313" key="3">
    <source>
        <dbReference type="Proteomes" id="UP000199062"/>
    </source>
</evidence>
<reference evidence="2 3" key="1">
    <citation type="submission" date="2016-10" db="EMBL/GenBank/DDBJ databases">
        <authorList>
            <person name="de Groot N.N."/>
        </authorList>
    </citation>
    <scope>NUCLEOTIDE SEQUENCE [LARGE SCALE GENOMIC DNA]</scope>
    <source>
        <strain evidence="2 3">CGMCC 1.10457</strain>
    </source>
</reference>
<dbReference type="RefSeq" id="WP_089813323.1">
    <property type="nucleotide sequence ID" value="NZ_FOZK01000001.1"/>
</dbReference>
<dbReference type="EMBL" id="FOZK01000001">
    <property type="protein sequence ID" value="SFR87501.1"/>
    <property type="molecule type" value="Genomic_DNA"/>
</dbReference>
<dbReference type="InterPro" id="IPR017850">
    <property type="entry name" value="Alkaline_phosphatase_core_sf"/>
</dbReference>
<dbReference type="InterPro" id="IPR002591">
    <property type="entry name" value="Phosphodiest/P_Trfase"/>
</dbReference>
<dbReference type="SUPFAM" id="SSF53649">
    <property type="entry name" value="Alkaline phosphatase-like"/>
    <property type="match status" value="1"/>
</dbReference>
<evidence type="ECO:0000256" key="1">
    <source>
        <dbReference type="SAM" id="MobiDB-lite"/>
    </source>
</evidence>
<dbReference type="Proteomes" id="UP000199062">
    <property type="component" value="Unassembled WGS sequence"/>
</dbReference>
<accession>A0A1I6K8D7</accession>
<dbReference type="STRING" id="767519.SAMN05216559_0363"/>
<gene>
    <name evidence="2" type="ORF">SAMN05216559_0363</name>
</gene>
<dbReference type="OrthoDB" id="198670at2157"/>
<dbReference type="AlphaFoldDB" id="A0A1I6K8D7"/>
<name>A0A1I6K8D7_9EURY</name>
<sequence>MNGRTIVIGLDGLSEMLIGLEETSTLSNLFDESGGTLLSTLPPTTGPAWSSFQTGKNPERHGISSLINIYEAENSYKMREFSGADLASEAIYESFDHEDDDCFVMNLPYTYPPRIDGDVVTSWLTNSDDLVDFIHPSDLRDRYPNLNSYSPHPDGNSDLAFLKSLLSIERDRIEITKQVIEDGDHEFVFTLFSGTDTMQHRVYSDLAGRASTSEADVARKILREIDDFISWLVDAKAETDNLVLMSDHGFRQFDGYFSLNGWLHENGYLSFSKDGVQFQNSNDDATTTFDIGPLYDFVRRNEVLMNSLMPIYRFFSDHNVEFTSEKGIDMSDTEAYCRHDQEQSIYINHTGERYESLKAQLIDELSDIPGIRPVDVTSEYGSSENMGDIVVLGDRYQVIRGDRNDPISDRPIPYHHRNGVVMLLGPSFESTPDVMNIEDLYPTLLHLNGYAVPDDLDGRVIEEHLTTESNIEFRDPLSSGVENTESGAADSDSEAVQNRLEDLGYL</sequence>
<protein>
    <submittedName>
        <fullName evidence="2">Predicted phosphohydrolase or phosphomutase, AlkP superfamily</fullName>
    </submittedName>
</protein>
<dbReference type="GO" id="GO:0016787">
    <property type="term" value="F:hydrolase activity"/>
    <property type="evidence" value="ECO:0007669"/>
    <property type="project" value="UniProtKB-KW"/>
</dbReference>
<feature type="region of interest" description="Disordered" evidence="1">
    <location>
        <begin position="475"/>
        <end position="506"/>
    </location>
</feature>
<evidence type="ECO:0000313" key="2">
    <source>
        <dbReference type="EMBL" id="SFR87501.1"/>
    </source>
</evidence>
<proteinExistence type="predicted"/>
<organism evidence="2 3">
    <name type="scientific">Halomicrobium zhouii</name>
    <dbReference type="NCBI Taxonomy" id="767519"/>
    <lineage>
        <taxon>Archaea</taxon>
        <taxon>Methanobacteriati</taxon>
        <taxon>Methanobacteriota</taxon>
        <taxon>Stenosarchaea group</taxon>
        <taxon>Halobacteria</taxon>
        <taxon>Halobacteriales</taxon>
        <taxon>Haloarculaceae</taxon>
        <taxon>Halomicrobium</taxon>
    </lineage>
</organism>
<keyword evidence="3" id="KW-1185">Reference proteome</keyword>